<comment type="subcellular location">
    <subcellularLocation>
        <location evidence="1 9">Cytoplasm</location>
    </subcellularLocation>
</comment>
<feature type="binding site" evidence="9">
    <location>
        <begin position="56"/>
        <end position="57"/>
    </location>
    <ligand>
        <name>FMN</name>
        <dbReference type="ChEBI" id="CHEBI:58210"/>
    </ligand>
</feature>
<feature type="binding site" evidence="9">
    <location>
        <position position="227"/>
    </location>
    <ligand>
        <name>FMN</name>
        <dbReference type="ChEBI" id="CHEBI:58210"/>
    </ligand>
</feature>
<dbReference type="GO" id="GO:0005737">
    <property type="term" value="C:cytoplasm"/>
    <property type="evidence" value="ECO:0007669"/>
    <property type="project" value="UniProtKB-SubCell"/>
</dbReference>
<dbReference type="AlphaFoldDB" id="A0A2A3ZU65"/>
<evidence type="ECO:0000256" key="5">
    <source>
        <dbReference type="ARBA" id="ARBA00022630"/>
    </source>
</evidence>
<feature type="binding site" evidence="9">
    <location>
        <position position="34"/>
    </location>
    <ligand>
        <name>FMN</name>
        <dbReference type="ChEBI" id="CHEBI:58210"/>
    </ligand>
</feature>
<keyword evidence="5 9" id="KW-0285">Flavoprotein</keyword>
<dbReference type="InterPro" id="IPR013785">
    <property type="entry name" value="Aldolase_TIM"/>
</dbReference>
<comment type="similarity">
    <text evidence="3 9">Belongs to the dihydroorotate dehydrogenase family. Type 1 subfamily.</text>
</comment>
<dbReference type="Proteomes" id="UP000217881">
    <property type="component" value="Unassembled WGS sequence"/>
</dbReference>
<feature type="binding site" evidence="9">
    <location>
        <begin position="275"/>
        <end position="276"/>
    </location>
    <ligand>
        <name>FMN</name>
        <dbReference type="ChEBI" id="CHEBI:58210"/>
    </ligand>
</feature>
<feature type="domain" description="Dihydroorotate dehydrogenase catalytic" evidence="10">
    <location>
        <begin position="19"/>
        <end position="295"/>
    </location>
</feature>
<dbReference type="SUPFAM" id="SSF51395">
    <property type="entry name" value="FMN-linked oxidoreductases"/>
    <property type="match status" value="1"/>
</dbReference>
<evidence type="ECO:0000256" key="9">
    <source>
        <dbReference type="HAMAP-Rule" id="MF_00224"/>
    </source>
</evidence>
<dbReference type="PANTHER" id="PTHR48109:SF1">
    <property type="entry name" value="DIHYDROOROTATE DEHYDROGENASE (FUMARATE)"/>
    <property type="match status" value="1"/>
</dbReference>
<dbReference type="InterPro" id="IPR050074">
    <property type="entry name" value="DHO_dehydrogenase"/>
</dbReference>
<dbReference type="NCBIfam" id="TIGR01037">
    <property type="entry name" value="pyrD_sub1_fam"/>
    <property type="match status" value="1"/>
</dbReference>
<evidence type="ECO:0000256" key="2">
    <source>
        <dbReference type="ARBA" id="ARBA00004725"/>
    </source>
</evidence>
<accession>A0A2A3ZU65</accession>
<dbReference type="NCBIfam" id="NF005574">
    <property type="entry name" value="PRK07259.1"/>
    <property type="match status" value="1"/>
</dbReference>
<dbReference type="PROSITE" id="PS00912">
    <property type="entry name" value="DHODEHASE_2"/>
    <property type="match status" value="1"/>
</dbReference>
<comment type="caution">
    <text evidence="11">The sequence shown here is derived from an EMBL/GenBank/DDBJ whole genome shotgun (WGS) entry which is preliminary data.</text>
</comment>
<dbReference type="InterPro" id="IPR024920">
    <property type="entry name" value="Dihydroorotate_DH_1"/>
</dbReference>
<dbReference type="InterPro" id="IPR005720">
    <property type="entry name" value="Dihydroorotate_DH_cat"/>
</dbReference>
<keyword evidence="8 9" id="KW-0560">Oxidoreductase</keyword>
<feature type="active site" description="Nucleophile" evidence="9">
    <location>
        <position position="140"/>
    </location>
</feature>
<gene>
    <name evidence="9" type="primary">pyrD</name>
    <name evidence="11" type="ORF">CIK59_02675</name>
</gene>
<dbReference type="InterPro" id="IPR049622">
    <property type="entry name" value="Dihydroorotate_DH_I"/>
</dbReference>
<reference evidence="11 12" key="1">
    <citation type="journal article" date="2017" name="Elife">
        <title>Extensive horizontal gene transfer in cheese-associated bacteria.</title>
        <authorList>
            <person name="Bonham K.S."/>
            <person name="Wolfe B.E."/>
            <person name="Dutton R.J."/>
        </authorList>
    </citation>
    <scope>NUCLEOTIDE SEQUENCE [LARGE SCALE GENOMIC DNA]</scope>
    <source>
        <strain evidence="11 12">738_8</strain>
    </source>
</reference>
<evidence type="ECO:0000256" key="6">
    <source>
        <dbReference type="ARBA" id="ARBA00022643"/>
    </source>
</evidence>
<evidence type="ECO:0000256" key="4">
    <source>
        <dbReference type="ARBA" id="ARBA00022490"/>
    </source>
</evidence>
<dbReference type="PIRSF" id="PIRSF000164">
    <property type="entry name" value="DHO_oxidase"/>
    <property type="match status" value="1"/>
</dbReference>
<comment type="function">
    <text evidence="9">Catalyzes the conversion of dihydroorotate to orotate.</text>
</comment>
<dbReference type="GO" id="GO:0006207">
    <property type="term" value="P:'de novo' pyrimidine nucleobase biosynthetic process"/>
    <property type="evidence" value="ECO:0007669"/>
    <property type="project" value="InterPro"/>
</dbReference>
<comment type="caution">
    <text evidence="9">Lacks conserved residue(s) required for the propagation of feature annotation.</text>
</comment>
<evidence type="ECO:0000259" key="10">
    <source>
        <dbReference type="Pfam" id="PF01180"/>
    </source>
</evidence>
<dbReference type="GO" id="GO:0004152">
    <property type="term" value="F:dihydroorotate dehydrogenase activity"/>
    <property type="evidence" value="ECO:0007669"/>
    <property type="project" value="UniProtKB-UniRule"/>
</dbReference>
<feature type="binding site" evidence="9">
    <location>
        <position position="175"/>
    </location>
    <ligand>
        <name>FMN</name>
        <dbReference type="ChEBI" id="CHEBI:58210"/>
    </ligand>
</feature>
<evidence type="ECO:0000313" key="11">
    <source>
        <dbReference type="EMBL" id="PCC55088.1"/>
    </source>
</evidence>
<feature type="binding site" evidence="9">
    <location>
        <position position="137"/>
    </location>
    <ligand>
        <name>substrate</name>
    </ligand>
</feature>
<feature type="binding site" evidence="9">
    <location>
        <begin position="202"/>
        <end position="203"/>
    </location>
    <ligand>
        <name>substrate</name>
    </ligand>
</feature>
<feature type="binding site" evidence="9">
    <location>
        <begin position="80"/>
        <end position="84"/>
    </location>
    <ligand>
        <name>substrate</name>
    </ligand>
</feature>
<dbReference type="Gene3D" id="3.20.20.70">
    <property type="entry name" value="Aldolase class I"/>
    <property type="match status" value="1"/>
</dbReference>
<dbReference type="EC" id="1.3.-.-" evidence="9"/>
<name>A0A2A3ZU65_BREAU</name>
<dbReference type="GO" id="GO:0044205">
    <property type="term" value="P:'de novo' UMP biosynthetic process"/>
    <property type="evidence" value="ECO:0007669"/>
    <property type="project" value="UniProtKB-UniRule"/>
</dbReference>
<evidence type="ECO:0000256" key="7">
    <source>
        <dbReference type="ARBA" id="ARBA00022975"/>
    </source>
</evidence>
<dbReference type="InterPro" id="IPR001295">
    <property type="entry name" value="Dihydroorotate_DH_CS"/>
</dbReference>
<evidence type="ECO:0000256" key="8">
    <source>
        <dbReference type="ARBA" id="ARBA00023002"/>
    </source>
</evidence>
<dbReference type="Pfam" id="PF01180">
    <property type="entry name" value="DHO_dh"/>
    <property type="match status" value="1"/>
</dbReference>
<proteinExistence type="inferred from homology"/>
<protein>
    <recommendedName>
        <fullName evidence="9">Dihydroorotate dehydrogenase</fullName>
        <shortName evidence="9">DHOD</shortName>
        <shortName evidence="9">DHODase</shortName>
        <shortName evidence="9">DHOdehase</shortName>
        <ecNumber evidence="9">1.3.-.-</ecNumber>
    </recommendedName>
</protein>
<dbReference type="UniPathway" id="UPA00070"/>
<feature type="binding site" evidence="9">
    <location>
        <begin position="253"/>
        <end position="254"/>
    </location>
    <ligand>
        <name>FMN</name>
        <dbReference type="ChEBI" id="CHEBI:58210"/>
    </ligand>
</feature>
<feature type="binding site" evidence="9">
    <location>
        <position position="56"/>
    </location>
    <ligand>
        <name>substrate</name>
    </ligand>
</feature>
<evidence type="ECO:0000313" key="12">
    <source>
        <dbReference type="Proteomes" id="UP000217881"/>
    </source>
</evidence>
<comment type="cofactor">
    <cofactor evidence="9">
        <name>FMN</name>
        <dbReference type="ChEBI" id="CHEBI:58210"/>
    </cofactor>
    <text evidence="9">Binds 1 FMN per subunit.</text>
</comment>
<feature type="binding site" evidence="9">
    <location>
        <position position="137"/>
    </location>
    <ligand>
        <name>FMN</name>
        <dbReference type="ChEBI" id="CHEBI:58210"/>
    </ligand>
</feature>
<dbReference type="EMBL" id="NRHA01000005">
    <property type="protein sequence ID" value="PCC55088.1"/>
    <property type="molecule type" value="Genomic_DNA"/>
</dbReference>
<keyword evidence="6 9" id="KW-0288">FMN</keyword>
<keyword evidence="4 9" id="KW-0963">Cytoplasm</keyword>
<dbReference type="HAMAP" id="MF_00224">
    <property type="entry name" value="DHO_dh_type1"/>
    <property type="match status" value="1"/>
</dbReference>
<evidence type="ECO:0000256" key="1">
    <source>
        <dbReference type="ARBA" id="ARBA00004496"/>
    </source>
</evidence>
<dbReference type="RefSeq" id="WP_096145669.1">
    <property type="nucleotide sequence ID" value="NZ_JBQDWX010000007.1"/>
</dbReference>
<comment type="catalytic activity">
    <reaction evidence="9">
        <text>(S)-dihydroorotate + A = orotate + AH2</text>
        <dbReference type="Rhea" id="RHEA:18073"/>
        <dbReference type="ChEBI" id="CHEBI:13193"/>
        <dbReference type="ChEBI" id="CHEBI:17499"/>
        <dbReference type="ChEBI" id="CHEBI:30839"/>
        <dbReference type="ChEBI" id="CHEBI:30864"/>
    </reaction>
</comment>
<keyword evidence="7 9" id="KW-0665">Pyrimidine biosynthesis</keyword>
<comment type="pathway">
    <text evidence="2 9">Pyrimidine metabolism; UMP biosynthesis via de novo pathway.</text>
</comment>
<organism evidence="11 12">
    <name type="scientific">Brevibacterium aurantiacum</name>
    <dbReference type="NCBI Taxonomy" id="273384"/>
    <lineage>
        <taxon>Bacteria</taxon>
        <taxon>Bacillati</taxon>
        <taxon>Actinomycetota</taxon>
        <taxon>Actinomycetes</taxon>
        <taxon>Micrococcales</taxon>
        <taxon>Brevibacteriaceae</taxon>
        <taxon>Brevibacterium</taxon>
    </lineage>
</organism>
<dbReference type="PANTHER" id="PTHR48109">
    <property type="entry name" value="DIHYDROOROTATE DEHYDROGENASE (QUINONE), MITOCHONDRIAL-RELATED"/>
    <property type="match status" value="1"/>
</dbReference>
<dbReference type="InterPro" id="IPR012135">
    <property type="entry name" value="Dihydroorotate_DH_1_2"/>
</dbReference>
<sequence>MMSATAVTAPPAPVVDLGVDLGGVHLTNPVMPASGCFGPELAGVIDVDGLGAMVTKTVFDQQRAGNPAHRLTETAHGMLNSVGIPSPGSAGFRSGLLRDYQACGTRLIVSIGGLYTDEYYDIAGALADETLDAFELNISCPNLEHDGLPIGASPERAHEVITGVKAIVDKPLFIKLTPTVASIAEIAAACEDAGAAAVVVSNSYPGLAIDIASRTSVLGNGAGGYTGPAVKPLALKLVHDAAGAVSIPVIGCGGVATAGDVLEFLIAGAGAVQVGTATFTRPTAMNDIINELPEVCARYGITALHEVIGSLEMPH</sequence>
<evidence type="ECO:0000256" key="3">
    <source>
        <dbReference type="ARBA" id="ARBA00008008"/>
    </source>
</evidence>